<proteinExistence type="predicted"/>
<evidence type="ECO:0000313" key="2">
    <source>
        <dbReference type="Proteomes" id="UP001055117"/>
    </source>
</evidence>
<organism evidence="1 2">
    <name type="scientific">Methylobacterium cerastii</name>
    <dbReference type="NCBI Taxonomy" id="932741"/>
    <lineage>
        <taxon>Bacteria</taxon>
        <taxon>Pseudomonadati</taxon>
        <taxon>Pseudomonadota</taxon>
        <taxon>Alphaproteobacteria</taxon>
        <taxon>Hyphomicrobiales</taxon>
        <taxon>Methylobacteriaceae</taxon>
        <taxon>Methylobacterium</taxon>
    </lineage>
</organism>
<comment type="caution">
    <text evidence="1">The sequence shown here is derived from an EMBL/GenBank/DDBJ whole genome shotgun (WGS) entry which is preliminary data.</text>
</comment>
<keyword evidence="2" id="KW-1185">Reference proteome</keyword>
<protein>
    <submittedName>
        <fullName evidence="1">Uncharacterized protein</fullName>
    </submittedName>
</protein>
<sequence>MNFTVTARISAQRFSHHYTSMLDALEQGLSLQASGLSDVRIVDANGQARTPAAIYQLLFGPRDVAPIVEGSIAALPLAA</sequence>
<gene>
    <name evidence="1" type="ORF">AFCDBAGC_4488</name>
</gene>
<reference evidence="1 2" key="1">
    <citation type="journal article" date="2021" name="Front. Microbiol.">
        <title>Comprehensive Comparative Genomics and Phenotyping of Methylobacterium Species.</title>
        <authorList>
            <person name="Alessa O."/>
            <person name="Ogura Y."/>
            <person name="Fujitani Y."/>
            <person name="Takami H."/>
            <person name="Hayashi T."/>
            <person name="Sahin N."/>
            <person name="Tani A."/>
        </authorList>
    </citation>
    <scope>NUCLEOTIDE SEQUENCE [LARGE SCALE GENOMIC DNA]</scope>
    <source>
        <strain evidence="1 2">DSM 23679</strain>
    </source>
</reference>
<dbReference type="Proteomes" id="UP001055117">
    <property type="component" value="Unassembled WGS sequence"/>
</dbReference>
<dbReference type="RefSeq" id="WP_147752467.1">
    <property type="nucleotide sequence ID" value="NZ_BPQG01000082.1"/>
</dbReference>
<evidence type="ECO:0000313" key="1">
    <source>
        <dbReference type="EMBL" id="GJD46605.1"/>
    </source>
</evidence>
<accession>A0ABQ4QMW7</accession>
<name>A0ABQ4QMW7_9HYPH</name>
<dbReference type="EMBL" id="BPQG01000082">
    <property type="protein sequence ID" value="GJD46605.1"/>
    <property type="molecule type" value="Genomic_DNA"/>
</dbReference>